<keyword evidence="7" id="KW-0547">Nucleotide-binding</keyword>
<dbReference type="InterPro" id="IPR015795">
    <property type="entry name" value="Pyrv_Knase_C"/>
</dbReference>
<dbReference type="InterPro" id="IPR011037">
    <property type="entry name" value="Pyrv_Knase-like_insert_dom_sf"/>
</dbReference>
<dbReference type="VEuPathDB" id="GiardiaDB:GL50803_17143"/>
<dbReference type="InterPro" id="IPR040442">
    <property type="entry name" value="Pyrv_kinase-like_dom_sf"/>
</dbReference>
<proteinExistence type="inferred from homology"/>
<dbReference type="Pfam" id="PF00224">
    <property type="entry name" value="PK"/>
    <property type="match status" value="1"/>
</dbReference>
<evidence type="ECO:0000256" key="12">
    <source>
        <dbReference type="ARBA" id="ARBA00023317"/>
    </source>
</evidence>
<dbReference type="SUPFAM" id="SSF51621">
    <property type="entry name" value="Phosphoenolpyruvate/pyruvate domain"/>
    <property type="match status" value="1"/>
</dbReference>
<keyword evidence="9" id="KW-0067">ATP-binding</keyword>
<dbReference type="GO" id="GO:0030955">
    <property type="term" value="F:potassium ion binding"/>
    <property type="evidence" value="ECO:0007669"/>
    <property type="project" value="InterPro"/>
</dbReference>
<gene>
    <name evidence="14" type="ORF">GL50803_0017143</name>
</gene>
<evidence type="ECO:0000313" key="14">
    <source>
        <dbReference type="EMBL" id="KAE8303640.1"/>
    </source>
</evidence>
<dbReference type="InterPro" id="IPR015793">
    <property type="entry name" value="Pyrv_Knase_brl"/>
</dbReference>
<dbReference type="InterPro" id="IPR015806">
    <property type="entry name" value="Pyrv_Knase_insert_dom_sf"/>
</dbReference>
<evidence type="ECO:0000256" key="11">
    <source>
        <dbReference type="ARBA" id="ARBA00023152"/>
    </source>
</evidence>
<dbReference type="OMA" id="ESANGHY"/>
<evidence type="ECO:0000256" key="8">
    <source>
        <dbReference type="ARBA" id="ARBA00022777"/>
    </source>
</evidence>
<dbReference type="KEGG" id="gla:GL50803_0017143"/>
<dbReference type="GO" id="GO:0005524">
    <property type="term" value="F:ATP binding"/>
    <property type="evidence" value="ECO:0007669"/>
    <property type="project" value="UniProtKB-KW"/>
</dbReference>
<dbReference type="HOGENOM" id="CLU_015439_8_2_1"/>
<dbReference type="Gene3D" id="3.40.1380.20">
    <property type="entry name" value="Pyruvate kinase, C-terminal domain"/>
    <property type="match status" value="1"/>
</dbReference>
<comment type="pathway">
    <text evidence="2 13">Carbohydrate degradation; glycolysis; pyruvate from D-glyceraldehyde 3-phosphate: step 5/5.</text>
</comment>
<keyword evidence="10 13" id="KW-0460">Magnesium</keyword>
<dbReference type="GO" id="GO:0006096">
    <property type="term" value="P:glycolytic process"/>
    <property type="evidence" value="ECO:0000318"/>
    <property type="project" value="GO_Central"/>
</dbReference>
<dbReference type="SUPFAM" id="SSF52935">
    <property type="entry name" value="PK C-terminal domain-like"/>
    <property type="match status" value="1"/>
</dbReference>
<dbReference type="NCBIfam" id="TIGR01064">
    <property type="entry name" value="pyruv_kin"/>
    <property type="match status" value="1"/>
</dbReference>
<dbReference type="InterPro" id="IPR001697">
    <property type="entry name" value="Pyr_Knase"/>
</dbReference>
<organism evidence="14 15">
    <name type="scientific">Giardia intestinalis (strain ATCC 50803 / WB clone C6)</name>
    <name type="common">Giardia lamblia</name>
    <dbReference type="NCBI Taxonomy" id="184922"/>
    <lineage>
        <taxon>Eukaryota</taxon>
        <taxon>Metamonada</taxon>
        <taxon>Diplomonadida</taxon>
        <taxon>Hexamitidae</taxon>
        <taxon>Giardiinae</taxon>
        <taxon>Giardia</taxon>
    </lineage>
</organism>
<evidence type="ECO:0000313" key="15">
    <source>
        <dbReference type="Proteomes" id="UP000001548"/>
    </source>
</evidence>
<dbReference type="PANTHER" id="PTHR11817">
    <property type="entry name" value="PYRUVATE KINASE"/>
    <property type="match status" value="1"/>
</dbReference>
<evidence type="ECO:0000256" key="5">
    <source>
        <dbReference type="ARBA" id="ARBA00022679"/>
    </source>
</evidence>
<dbReference type="Pfam" id="PF02887">
    <property type="entry name" value="PK_C"/>
    <property type="match status" value="1"/>
</dbReference>
<dbReference type="GO" id="GO:0005737">
    <property type="term" value="C:cytoplasm"/>
    <property type="evidence" value="ECO:0000318"/>
    <property type="project" value="GO_Central"/>
</dbReference>
<evidence type="ECO:0000256" key="6">
    <source>
        <dbReference type="ARBA" id="ARBA00022723"/>
    </source>
</evidence>
<dbReference type="Gene3D" id="3.20.20.60">
    <property type="entry name" value="Phosphoenolpyruvate-binding domains"/>
    <property type="match status" value="1"/>
</dbReference>
<evidence type="ECO:0000256" key="10">
    <source>
        <dbReference type="ARBA" id="ARBA00022842"/>
    </source>
</evidence>
<evidence type="ECO:0000256" key="7">
    <source>
        <dbReference type="ARBA" id="ARBA00022741"/>
    </source>
</evidence>
<dbReference type="AlphaFoldDB" id="A8B498"/>
<dbReference type="InterPro" id="IPR015813">
    <property type="entry name" value="Pyrv/PenolPyrv_kinase-like_dom"/>
</dbReference>
<keyword evidence="15" id="KW-1185">Reference proteome</keyword>
<dbReference type="UniPathway" id="UPA00109">
    <property type="reaction ID" value="UER00188"/>
</dbReference>
<sequence length="553" mass="60525">MLNNKFTANQITEYNLTNLKKLVEQGLKGVDKNHPHFNRVKICCTLGPSSFNVEVIAGMIRAGADIIRINFSHGNTDDHTQIFHKVQQAMQLTGKTVAIMGDIQGPKLRIAGFSNPDNCIELKEGQEFTLDHNNVNGDESRVYLPHKEFFAVCEPNDDIILNDGYIRLVATSVDRQAMRIVTRVKTGGKLGARKGITIPTRILPLSGLSPKDLGDIRNACRLGMDWIALSFVQTKADVIEARDYIAKLHAENPASFCPRVCSKIEKPTAVLDIDDIALLSDMLMVARGDLAIETCLSKVCSIQKYICERARYHGCQAMVATQMVESLIENTVPTRAEVTDVASVCFDGANSVLVTAETAAGHDPVNVVKVLRSILTTTEQSEAFIKQVLTDNYINQRTSKEHKRPDSIALGACLLARELGAKLIIVFSKSGNSTGRVLRQLPHCPVLCITSEQRSYQWLHMCWGCRPVLHPGNIDSMKTLISVADTHALESGQAERGDAVVLVFGTPFSDVNRKGCNNIMAHVVGGGSFNNSTDVEYGVTPQLAELTPVVGDS</sequence>
<reference evidence="14 15" key="1">
    <citation type="journal article" date="2007" name="Science">
        <title>Genomic minimalism in the early diverging intestinal parasite Giardia lamblia.</title>
        <authorList>
            <person name="Morrison H.G."/>
            <person name="McArthur A.G."/>
            <person name="Gillin F.D."/>
            <person name="Aley S.B."/>
            <person name="Adam R.D."/>
            <person name="Olsen G.J."/>
            <person name="Best A.A."/>
            <person name="Cande W.Z."/>
            <person name="Chen F."/>
            <person name="Cipriano M.J."/>
            <person name="Davids B.J."/>
            <person name="Dawson S.C."/>
            <person name="Elmendorf H.G."/>
            <person name="Hehl A.B."/>
            <person name="Holder M.E."/>
            <person name="Huse S.M."/>
            <person name="Kim U.U."/>
            <person name="Lasek-Nesselquist E."/>
            <person name="Manning G."/>
            <person name="Nigam A."/>
            <person name="Nixon J.E."/>
            <person name="Palm D."/>
            <person name="Passamaneck N.E."/>
            <person name="Prabhu A."/>
            <person name="Reich C.I."/>
            <person name="Reiner D.S."/>
            <person name="Samuelson J."/>
            <person name="Svard S.G."/>
            <person name="Sogin M.L."/>
        </authorList>
    </citation>
    <scope>NUCLEOTIDE SEQUENCE [LARGE SCALE GENOMIC DNA]</scope>
    <source>
        <strain evidence="14 15">WB C6</strain>
    </source>
</reference>
<dbReference type="GO" id="GO:0016301">
    <property type="term" value="F:kinase activity"/>
    <property type="evidence" value="ECO:0007669"/>
    <property type="project" value="UniProtKB-KW"/>
</dbReference>
<dbReference type="STRING" id="184922.A8B498"/>
<dbReference type="SMR" id="A8B498"/>
<dbReference type="GeneID" id="5702453"/>
<dbReference type="SUPFAM" id="SSF50800">
    <property type="entry name" value="PK beta-barrel domain-like"/>
    <property type="match status" value="1"/>
</dbReference>
<keyword evidence="12 14" id="KW-0670">Pyruvate</keyword>
<name>A8B498_GIAIC</name>
<comment type="cofactor">
    <cofactor evidence="1">
        <name>K(+)</name>
        <dbReference type="ChEBI" id="CHEBI:29103"/>
    </cofactor>
</comment>
<dbReference type="GO" id="GO:0004743">
    <property type="term" value="F:pyruvate kinase activity"/>
    <property type="evidence" value="ECO:0000318"/>
    <property type="project" value="GO_Central"/>
</dbReference>
<comment type="caution">
    <text evidence="14">The sequence shown here is derived from an EMBL/GenBank/DDBJ whole genome shotgun (WGS) entry which is preliminary data.</text>
</comment>
<comment type="catalytic activity">
    <reaction evidence="13">
        <text>pyruvate + ATP = phosphoenolpyruvate + ADP + H(+)</text>
        <dbReference type="Rhea" id="RHEA:18157"/>
        <dbReference type="ChEBI" id="CHEBI:15361"/>
        <dbReference type="ChEBI" id="CHEBI:15378"/>
        <dbReference type="ChEBI" id="CHEBI:30616"/>
        <dbReference type="ChEBI" id="CHEBI:58702"/>
        <dbReference type="ChEBI" id="CHEBI:456216"/>
        <dbReference type="EC" id="2.7.1.40"/>
    </reaction>
</comment>
<dbReference type="Proteomes" id="UP000001548">
    <property type="component" value="Unassembled WGS sequence"/>
</dbReference>
<evidence type="ECO:0000256" key="13">
    <source>
        <dbReference type="RuleBase" id="RU000504"/>
    </source>
</evidence>
<keyword evidence="11 13" id="KW-0324">Glycolysis</keyword>
<dbReference type="RefSeq" id="XP_001709529.1">
    <property type="nucleotide sequence ID" value="XM_001709477.1"/>
</dbReference>
<dbReference type="Gene3D" id="2.40.33.10">
    <property type="entry name" value="PK beta-barrel domain-like"/>
    <property type="match status" value="1"/>
</dbReference>
<protein>
    <recommendedName>
        <fullName evidence="4 13">Pyruvate kinase</fullName>
        <ecNumber evidence="4 13">2.7.1.40</ecNumber>
    </recommendedName>
</protein>
<comment type="similarity">
    <text evidence="3 13">Belongs to the pyruvate kinase family.</text>
</comment>
<accession>A8B498</accession>
<evidence type="ECO:0000256" key="9">
    <source>
        <dbReference type="ARBA" id="ARBA00022840"/>
    </source>
</evidence>
<dbReference type="EC" id="2.7.1.40" evidence="4 13"/>
<keyword evidence="8 13" id="KW-0418">Kinase</keyword>
<dbReference type="FunCoup" id="A8B498">
    <property type="interactions" value="84"/>
</dbReference>
<evidence type="ECO:0000256" key="4">
    <source>
        <dbReference type="ARBA" id="ARBA00012142"/>
    </source>
</evidence>
<dbReference type="EMBL" id="AACB03000002">
    <property type="protein sequence ID" value="KAE8303640.1"/>
    <property type="molecule type" value="Genomic_DNA"/>
</dbReference>
<dbReference type="PRINTS" id="PR01050">
    <property type="entry name" value="PYRUVTKNASE"/>
</dbReference>
<evidence type="ECO:0000256" key="3">
    <source>
        <dbReference type="ARBA" id="ARBA00008663"/>
    </source>
</evidence>
<dbReference type="InterPro" id="IPR036918">
    <property type="entry name" value="Pyrv_Knase_C_sf"/>
</dbReference>
<keyword evidence="6" id="KW-0479">Metal-binding</keyword>
<evidence type="ECO:0000256" key="2">
    <source>
        <dbReference type="ARBA" id="ARBA00004997"/>
    </source>
</evidence>
<dbReference type="GO" id="GO:0000287">
    <property type="term" value="F:magnesium ion binding"/>
    <property type="evidence" value="ECO:0007669"/>
    <property type="project" value="InterPro"/>
</dbReference>
<evidence type="ECO:0000256" key="1">
    <source>
        <dbReference type="ARBA" id="ARBA00001958"/>
    </source>
</evidence>
<keyword evidence="5 13" id="KW-0808">Transferase</keyword>